<accession>A0A550BX54</accession>
<proteinExistence type="inferred from homology"/>
<dbReference type="InterPro" id="IPR013902">
    <property type="entry name" value="Mug135-like_C"/>
</dbReference>
<evidence type="ECO:0000313" key="4">
    <source>
        <dbReference type="Proteomes" id="UP000320762"/>
    </source>
</evidence>
<evidence type="ECO:0000313" key="3">
    <source>
        <dbReference type="EMBL" id="TRM57127.1"/>
    </source>
</evidence>
<dbReference type="Proteomes" id="UP000320762">
    <property type="component" value="Unassembled WGS sequence"/>
</dbReference>
<reference evidence="3 4" key="1">
    <citation type="journal article" date="2019" name="New Phytol.">
        <title>Comparative genomics reveals unique wood-decay strategies and fruiting body development in the Schizophyllaceae.</title>
        <authorList>
            <person name="Almasi E."/>
            <person name="Sahu N."/>
            <person name="Krizsan K."/>
            <person name="Balint B."/>
            <person name="Kovacs G.M."/>
            <person name="Kiss B."/>
            <person name="Cseklye J."/>
            <person name="Drula E."/>
            <person name="Henrissat B."/>
            <person name="Nagy I."/>
            <person name="Chovatia M."/>
            <person name="Adam C."/>
            <person name="LaButti K."/>
            <person name="Lipzen A."/>
            <person name="Riley R."/>
            <person name="Grigoriev I.V."/>
            <person name="Nagy L.G."/>
        </authorList>
    </citation>
    <scope>NUCLEOTIDE SEQUENCE [LARGE SCALE GENOMIC DNA]</scope>
    <source>
        <strain evidence="3 4">NL-1724</strain>
    </source>
</reference>
<evidence type="ECO:0000259" key="2">
    <source>
        <dbReference type="Pfam" id="PF08593"/>
    </source>
</evidence>
<gene>
    <name evidence="3" type="ORF">BD626DRAFT_515950</name>
</gene>
<dbReference type="Pfam" id="PF08593">
    <property type="entry name" value="Mug135_C"/>
    <property type="match status" value="1"/>
</dbReference>
<keyword evidence="4" id="KW-1185">Reference proteome</keyword>
<sequence length="233" mass="25882">MSDQPATASVPRPSRPQRLLPFDDPIEQDLFWPRATVSYPVTDDELCQAFRYEALARRKCINEEQDMNYMVDAMHYAQEMVHYKLKCDAGDLAVGYSEPAWAADSERQVMEAVDKIAANMHSSVAKYCMDATRVTRSIAIAYNTACGPGGQTRPYQSVLFLDGTDPERLHETDGGMVIRQALPAIRSVTDIHRLSPSELDAYLAGHGVGADAMPQLLEEKREKLCLVIGVSSL</sequence>
<name>A0A550BX54_9AGAR</name>
<dbReference type="EMBL" id="VDMD01000052">
    <property type="protein sequence ID" value="TRM57127.1"/>
    <property type="molecule type" value="Genomic_DNA"/>
</dbReference>
<comment type="caution">
    <text evidence="3">The sequence shown here is derived from an EMBL/GenBank/DDBJ whole genome shotgun (WGS) entry which is preliminary data.</text>
</comment>
<dbReference type="AlphaFoldDB" id="A0A550BX54"/>
<organism evidence="3 4">
    <name type="scientific">Schizophyllum amplum</name>
    <dbReference type="NCBI Taxonomy" id="97359"/>
    <lineage>
        <taxon>Eukaryota</taxon>
        <taxon>Fungi</taxon>
        <taxon>Dikarya</taxon>
        <taxon>Basidiomycota</taxon>
        <taxon>Agaricomycotina</taxon>
        <taxon>Agaricomycetes</taxon>
        <taxon>Agaricomycetidae</taxon>
        <taxon>Agaricales</taxon>
        <taxon>Schizophyllaceae</taxon>
        <taxon>Schizophyllum</taxon>
    </lineage>
</organism>
<protein>
    <recommendedName>
        <fullName evidence="2">Mug135-like C-terminal domain-containing protein</fullName>
    </recommendedName>
</protein>
<feature type="domain" description="Mug135-like C-terminal" evidence="2">
    <location>
        <begin position="141"/>
        <end position="230"/>
    </location>
</feature>
<evidence type="ECO:0000256" key="1">
    <source>
        <dbReference type="ARBA" id="ARBA00005788"/>
    </source>
</evidence>
<comment type="similarity">
    <text evidence="1">Belongs to the UPF0612 family.</text>
</comment>